<dbReference type="InParanoid" id="A0A369JFV2"/>
<dbReference type="EMBL" id="LUEZ02000110">
    <property type="protein sequence ID" value="RDB17726.1"/>
    <property type="molecule type" value="Genomic_DNA"/>
</dbReference>
<protein>
    <submittedName>
        <fullName evidence="2">Uncharacterized protein</fullName>
    </submittedName>
</protein>
<reference evidence="2" key="1">
    <citation type="submission" date="2018-04" db="EMBL/GenBank/DDBJ databases">
        <title>Whole genome sequencing of Hypsizygus marmoreus.</title>
        <authorList>
            <person name="Choi I.-G."/>
            <person name="Min B."/>
            <person name="Kim J.-G."/>
            <person name="Kim S."/>
            <person name="Oh Y.-L."/>
            <person name="Kong W.-S."/>
            <person name="Park H."/>
            <person name="Jeong J."/>
            <person name="Song E.-S."/>
        </authorList>
    </citation>
    <scope>NUCLEOTIDE SEQUENCE [LARGE SCALE GENOMIC DNA]</scope>
    <source>
        <strain evidence="2">51987-8</strain>
    </source>
</reference>
<accession>A0A369JFV2</accession>
<feature type="compositionally biased region" description="Polar residues" evidence="1">
    <location>
        <begin position="13"/>
        <end position="23"/>
    </location>
</feature>
<evidence type="ECO:0000256" key="1">
    <source>
        <dbReference type="SAM" id="MobiDB-lite"/>
    </source>
</evidence>
<sequence length="62" mass="6804">MCIYGGCTRMTQKASLTSKPTTRQSEKPINKRTHAILCAPPPMSHGGMEKGRHTDYGEDEPA</sequence>
<evidence type="ECO:0000313" key="3">
    <source>
        <dbReference type="Proteomes" id="UP000076154"/>
    </source>
</evidence>
<name>A0A369JFV2_HYPMA</name>
<dbReference type="AlphaFoldDB" id="A0A369JFV2"/>
<dbReference type="Proteomes" id="UP000076154">
    <property type="component" value="Unassembled WGS sequence"/>
</dbReference>
<organism evidence="2 3">
    <name type="scientific">Hypsizygus marmoreus</name>
    <name type="common">White beech mushroom</name>
    <name type="synonym">Agaricus marmoreus</name>
    <dbReference type="NCBI Taxonomy" id="39966"/>
    <lineage>
        <taxon>Eukaryota</taxon>
        <taxon>Fungi</taxon>
        <taxon>Dikarya</taxon>
        <taxon>Basidiomycota</taxon>
        <taxon>Agaricomycotina</taxon>
        <taxon>Agaricomycetes</taxon>
        <taxon>Agaricomycetidae</taxon>
        <taxon>Agaricales</taxon>
        <taxon>Tricholomatineae</taxon>
        <taxon>Lyophyllaceae</taxon>
        <taxon>Hypsizygus</taxon>
    </lineage>
</organism>
<proteinExistence type="predicted"/>
<keyword evidence="3" id="KW-1185">Reference proteome</keyword>
<feature type="region of interest" description="Disordered" evidence="1">
    <location>
        <begin position="13"/>
        <end position="62"/>
    </location>
</feature>
<evidence type="ECO:0000313" key="2">
    <source>
        <dbReference type="EMBL" id="RDB17726.1"/>
    </source>
</evidence>
<feature type="compositionally biased region" description="Basic and acidic residues" evidence="1">
    <location>
        <begin position="47"/>
        <end position="56"/>
    </location>
</feature>
<gene>
    <name evidence="2" type="ORF">Hypma_001152</name>
</gene>
<comment type="caution">
    <text evidence="2">The sequence shown here is derived from an EMBL/GenBank/DDBJ whole genome shotgun (WGS) entry which is preliminary data.</text>
</comment>